<dbReference type="PANTHER" id="PTHR11496:SF102">
    <property type="entry name" value="ALCOHOL DEHYDROGENASE 4"/>
    <property type="match status" value="1"/>
</dbReference>
<evidence type="ECO:0000259" key="9">
    <source>
        <dbReference type="Pfam" id="PF00465"/>
    </source>
</evidence>
<dbReference type="Pfam" id="PF25137">
    <property type="entry name" value="ADH_Fe_C"/>
    <property type="match status" value="1"/>
</dbReference>
<dbReference type="RefSeq" id="WP_207791267.1">
    <property type="nucleotide sequence ID" value="NZ_JACHNZ010000009.1"/>
</dbReference>
<evidence type="ECO:0000256" key="4">
    <source>
        <dbReference type="ARBA" id="ARBA00023004"/>
    </source>
</evidence>
<dbReference type="GO" id="GO:0046872">
    <property type="term" value="F:metal ion binding"/>
    <property type="evidence" value="ECO:0007669"/>
    <property type="project" value="InterPro"/>
</dbReference>
<comment type="catalytic activity">
    <reaction evidence="6">
        <text>a primary alcohol + NAD(+) = an aldehyde + NADH + H(+)</text>
        <dbReference type="Rhea" id="RHEA:10736"/>
        <dbReference type="ChEBI" id="CHEBI:15378"/>
        <dbReference type="ChEBI" id="CHEBI:15734"/>
        <dbReference type="ChEBI" id="CHEBI:17478"/>
        <dbReference type="ChEBI" id="CHEBI:57540"/>
        <dbReference type="ChEBI" id="CHEBI:57945"/>
        <dbReference type="EC" id="1.1.1.1"/>
    </reaction>
</comment>
<feature type="domain" description="Alcohol dehydrogenase iron-type/glycerol dehydrogenase GldA" evidence="9">
    <location>
        <begin position="9"/>
        <end position="176"/>
    </location>
</feature>
<protein>
    <recommendedName>
        <fullName evidence="7">Alcohol dehydrogenase 2</fullName>
    </recommendedName>
    <alternativeName>
        <fullName evidence="8">Alcohol dehydrogenase II</fullName>
    </alternativeName>
</protein>
<proteinExistence type="inferred from homology"/>
<dbReference type="Proteomes" id="UP000566324">
    <property type="component" value="Unassembled WGS sequence"/>
</dbReference>
<evidence type="ECO:0000313" key="12">
    <source>
        <dbReference type="Proteomes" id="UP000566324"/>
    </source>
</evidence>
<dbReference type="Gene3D" id="1.20.1090.10">
    <property type="entry name" value="Dehydroquinate synthase-like - alpha domain"/>
    <property type="match status" value="1"/>
</dbReference>
<comment type="cofactor">
    <cofactor evidence="1">
        <name>Fe cation</name>
        <dbReference type="ChEBI" id="CHEBI:24875"/>
    </cofactor>
</comment>
<dbReference type="EMBL" id="JACHNZ010000009">
    <property type="protein sequence ID" value="MBB4631440.1"/>
    <property type="molecule type" value="Genomic_DNA"/>
</dbReference>
<sequence length="390" mass="40261">MSIAGIALPRVLRIGGGASQQLAEVLGVLGVSRPLIVTDAFLAGQGMVDQVLGGLVAAGIAARVFTGTVPDPTVASIDAGLAFLQEGDHDCVVGFGGGSPLDSAKAIAMLAVHGGAMADYKVPHLQDAPGLPVIAIPTTAGTGSEATRFTIITDAETDEKMLCAGLAYLPVAALVDYELTLGKPRRLTADTGIDSLTHAIEAYVSRKANVFSDGMALSAMRLLAPNIRRVCADPGDRPAREAMMLGAMQGGIAFSNSSVALVHGMSRPVGAHFHVPHGLSNAMLLPAVTAWSAPAAMGRYAECARAMGVAREGEGDQSAVARLLDELAALNRDLDVPSPAAWGIDEARWNDLVPLMCAQALASGSPANNPRVPDEAEMAALYARVWDRAD</sequence>
<gene>
    <name evidence="11" type="ORF">GGQ98_001049</name>
</gene>
<keyword evidence="3" id="KW-0560">Oxidoreductase</keyword>
<evidence type="ECO:0000256" key="5">
    <source>
        <dbReference type="ARBA" id="ARBA00049164"/>
    </source>
</evidence>
<comment type="catalytic activity">
    <reaction evidence="5">
        <text>a secondary alcohol + NAD(+) = a ketone + NADH + H(+)</text>
        <dbReference type="Rhea" id="RHEA:10740"/>
        <dbReference type="ChEBI" id="CHEBI:15378"/>
        <dbReference type="ChEBI" id="CHEBI:17087"/>
        <dbReference type="ChEBI" id="CHEBI:35681"/>
        <dbReference type="ChEBI" id="CHEBI:57540"/>
        <dbReference type="ChEBI" id="CHEBI:57945"/>
        <dbReference type="EC" id="1.1.1.1"/>
    </reaction>
</comment>
<dbReference type="InterPro" id="IPR001670">
    <property type="entry name" value="ADH_Fe/GldA"/>
</dbReference>
<comment type="caution">
    <text evidence="11">The sequence shown here is derived from an EMBL/GenBank/DDBJ whole genome shotgun (WGS) entry which is preliminary data.</text>
</comment>
<dbReference type="AlphaFoldDB" id="A0A7W7B1T0"/>
<dbReference type="InterPro" id="IPR039697">
    <property type="entry name" value="Alcohol_dehydrogenase_Fe"/>
</dbReference>
<evidence type="ECO:0000256" key="1">
    <source>
        <dbReference type="ARBA" id="ARBA00001962"/>
    </source>
</evidence>
<dbReference type="Gene3D" id="3.40.50.1970">
    <property type="match status" value="1"/>
</dbReference>
<evidence type="ECO:0000256" key="8">
    <source>
        <dbReference type="ARBA" id="ARBA00076680"/>
    </source>
</evidence>
<keyword evidence="4" id="KW-0408">Iron</keyword>
<accession>A0A7W7B1T0</accession>
<dbReference type="CDD" id="cd08194">
    <property type="entry name" value="Fe-ADH-like"/>
    <property type="match status" value="1"/>
</dbReference>
<reference evidence="11 12" key="1">
    <citation type="submission" date="2020-08" db="EMBL/GenBank/DDBJ databases">
        <title>Genomic Encyclopedia of Type Strains, Phase IV (KMG-IV): sequencing the most valuable type-strain genomes for metagenomic binning, comparative biology and taxonomic classification.</title>
        <authorList>
            <person name="Goeker M."/>
        </authorList>
    </citation>
    <scope>NUCLEOTIDE SEQUENCE [LARGE SCALE GENOMIC DNA]</scope>
    <source>
        <strain evidence="11 12">DSM 17328</strain>
    </source>
</reference>
<evidence type="ECO:0000259" key="10">
    <source>
        <dbReference type="Pfam" id="PF25137"/>
    </source>
</evidence>
<keyword evidence="12" id="KW-1185">Reference proteome</keyword>
<dbReference type="SUPFAM" id="SSF56796">
    <property type="entry name" value="Dehydroquinate synthase-like"/>
    <property type="match status" value="1"/>
</dbReference>
<evidence type="ECO:0000256" key="7">
    <source>
        <dbReference type="ARBA" id="ARBA00074848"/>
    </source>
</evidence>
<dbReference type="FunFam" id="1.20.1090.10:FF:000001">
    <property type="entry name" value="Aldehyde-alcohol dehydrogenase"/>
    <property type="match status" value="1"/>
</dbReference>
<dbReference type="PANTHER" id="PTHR11496">
    <property type="entry name" value="ALCOHOL DEHYDROGENASE"/>
    <property type="match status" value="1"/>
</dbReference>
<evidence type="ECO:0000313" key="11">
    <source>
        <dbReference type="EMBL" id="MBB4631440.1"/>
    </source>
</evidence>
<dbReference type="FunFam" id="3.40.50.1970:FF:000003">
    <property type="entry name" value="Alcohol dehydrogenase, iron-containing"/>
    <property type="match status" value="1"/>
</dbReference>
<dbReference type="InterPro" id="IPR056798">
    <property type="entry name" value="ADH_Fe_C"/>
</dbReference>
<feature type="domain" description="Fe-containing alcohol dehydrogenase-like C-terminal" evidence="10">
    <location>
        <begin position="188"/>
        <end position="385"/>
    </location>
</feature>
<evidence type="ECO:0000256" key="3">
    <source>
        <dbReference type="ARBA" id="ARBA00023002"/>
    </source>
</evidence>
<organism evidence="11 12">
    <name type="scientific">Sphingosinicella soli</name>
    <dbReference type="NCBI Taxonomy" id="333708"/>
    <lineage>
        <taxon>Bacteria</taxon>
        <taxon>Pseudomonadati</taxon>
        <taxon>Pseudomonadota</taxon>
        <taxon>Alphaproteobacteria</taxon>
        <taxon>Sphingomonadales</taxon>
        <taxon>Sphingosinicellaceae</taxon>
        <taxon>Sphingosinicella</taxon>
    </lineage>
</organism>
<evidence type="ECO:0000256" key="2">
    <source>
        <dbReference type="ARBA" id="ARBA00007358"/>
    </source>
</evidence>
<name>A0A7W7B1T0_9SPHN</name>
<dbReference type="Pfam" id="PF00465">
    <property type="entry name" value="Fe-ADH"/>
    <property type="match status" value="1"/>
</dbReference>
<evidence type="ECO:0000256" key="6">
    <source>
        <dbReference type="ARBA" id="ARBA00049243"/>
    </source>
</evidence>
<dbReference type="GO" id="GO:0004022">
    <property type="term" value="F:alcohol dehydrogenase (NAD+) activity"/>
    <property type="evidence" value="ECO:0007669"/>
    <property type="project" value="UniProtKB-EC"/>
</dbReference>
<comment type="similarity">
    <text evidence="2">Belongs to the iron-containing alcohol dehydrogenase family.</text>
</comment>